<dbReference type="Proteomes" id="UP001500804">
    <property type="component" value="Unassembled WGS sequence"/>
</dbReference>
<proteinExistence type="predicted"/>
<accession>A0ABP9NJ47</accession>
<dbReference type="PROSITE" id="PS51257">
    <property type="entry name" value="PROKAR_LIPOPROTEIN"/>
    <property type="match status" value="1"/>
</dbReference>
<dbReference type="Gene3D" id="2.60.40.1890">
    <property type="entry name" value="PCu(A)C copper chaperone"/>
    <property type="match status" value="2"/>
</dbReference>
<gene>
    <name evidence="2" type="ORF">GCM10023320_32150</name>
</gene>
<reference evidence="3" key="1">
    <citation type="journal article" date="2019" name="Int. J. Syst. Evol. Microbiol.">
        <title>The Global Catalogue of Microorganisms (GCM) 10K type strain sequencing project: providing services to taxonomists for standard genome sequencing and annotation.</title>
        <authorList>
            <consortium name="The Broad Institute Genomics Platform"/>
            <consortium name="The Broad Institute Genome Sequencing Center for Infectious Disease"/>
            <person name="Wu L."/>
            <person name="Ma J."/>
        </authorList>
    </citation>
    <scope>NUCLEOTIDE SEQUENCE [LARGE SCALE GENOMIC DNA]</scope>
    <source>
        <strain evidence="3">JCM 18302</strain>
    </source>
</reference>
<feature type="region of interest" description="Disordered" evidence="1">
    <location>
        <begin position="133"/>
        <end position="187"/>
    </location>
</feature>
<dbReference type="InterPro" id="IPR036182">
    <property type="entry name" value="PCuAC_sf"/>
</dbReference>
<feature type="compositionally biased region" description="Low complexity" evidence="1">
    <location>
        <begin position="133"/>
        <end position="160"/>
    </location>
</feature>
<feature type="compositionally biased region" description="Pro residues" evidence="1">
    <location>
        <begin position="161"/>
        <end position="175"/>
    </location>
</feature>
<organism evidence="2 3">
    <name type="scientific">Pseudonocardia adelaidensis</name>
    <dbReference type="NCBI Taxonomy" id="648754"/>
    <lineage>
        <taxon>Bacteria</taxon>
        <taxon>Bacillati</taxon>
        <taxon>Actinomycetota</taxon>
        <taxon>Actinomycetes</taxon>
        <taxon>Pseudonocardiales</taxon>
        <taxon>Pseudonocardiaceae</taxon>
        <taxon>Pseudonocardia</taxon>
    </lineage>
</organism>
<name>A0ABP9NJ47_9PSEU</name>
<evidence type="ECO:0008006" key="4">
    <source>
        <dbReference type="Google" id="ProtNLM"/>
    </source>
</evidence>
<sequence>MSDPRRNRAQLVIGALIAAVAVAGCGAGQITQTSRQVAAVEGATATAGEIAIRNATVEFDGPAEDAVVHPVGGNAPLQMVIVNTGAELDRLVAASSPVASSVQISGVLRIPGGQALTIKGAPAAVAPAPLPAEGAPAAAPGEAQATGAPAAPATPAATPAPTTPAPTTPEPPAAAPAPEGGTGTGSIVLTGLREDVQAGLTYPLVLTFERAGEVRFDVPVANPDSLREDAAHQ</sequence>
<comment type="caution">
    <text evidence="2">The sequence shown here is derived from an EMBL/GenBank/DDBJ whole genome shotgun (WGS) entry which is preliminary data.</text>
</comment>
<dbReference type="SUPFAM" id="SSF110087">
    <property type="entry name" value="DR1885-like metal-binding protein"/>
    <property type="match status" value="1"/>
</dbReference>
<evidence type="ECO:0000313" key="2">
    <source>
        <dbReference type="EMBL" id="GAA5122192.1"/>
    </source>
</evidence>
<evidence type="ECO:0000313" key="3">
    <source>
        <dbReference type="Proteomes" id="UP001500804"/>
    </source>
</evidence>
<dbReference type="InterPro" id="IPR007410">
    <property type="entry name" value="LpqE-like"/>
</dbReference>
<evidence type="ECO:0000256" key="1">
    <source>
        <dbReference type="SAM" id="MobiDB-lite"/>
    </source>
</evidence>
<dbReference type="EMBL" id="BAABJO010000010">
    <property type="protein sequence ID" value="GAA5122192.1"/>
    <property type="molecule type" value="Genomic_DNA"/>
</dbReference>
<dbReference type="Pfam" id="PF04314">
    <property type="entry name" value="PCuAC"/>
    <property type="match status" value="2"/>
</dbReference>
<protein>
    <recommendedName>
        <fullName evidence="4">Copper(I)-binding protein</fullName>
    </recommendedName>
</protein>
<dbReference type="RefSeq" id="WP_345605873.1">
    <property type="nucleotide sequence ID" value="NZ_BAABJO010000010.1"/>
</dbReference>
<keyword evidence="3" id="KW-1185">Reference proteome</keyword>